<protein>
    <submittedName>
        <fullName evidence="1">Uncharacterized protein</fullName>
    </submittedName>
</protein>
<gene>
    <name evidence="1" type="ORF">HNQ85_000508</name>
</gene>
<reference evidence="1 2" key="1">
    <citation type="submission" date="2020-07" db="EMBL/GenBank/DDBJ databases">
        <title>Genomic Encyclopedia of Type Strains, Phase IV (KMG-IV): sequencing the most valuable type-strain genomes for metagenomic binning, comparative biology and taxonomic classification.</title>
        <authorList>
            <person name="Goeker M."/>
        </authorList>
    </citation>
    <scope>NUCLEOTIDE SEQUENCE [LARGE SCALE GENOMIC DNA]</scope>
    <source>
        <strain evidence="1 2">DSM 25220</strain>
    </source>
</reference>
<dbReference type="Proteomes" id="UP000580891">
    <property type="component" value="Unassembled WGS sequence"/>
</dbReference>
<proteinExistence type="predicted"/>
<keyword evidence="2" id="KW-1185">Reference proteome</keyword>
<accession>A0A7W0BU64</accession>
<dbReference type="AlphaFoldDB" id="A0A7W0BU64"/>
<evidence type="ECO:0000313" key="1">
    <source>
        <dbReference type="EMBL" id="MBA2870250.1"/>
    </source>
</evidence>
<dbReference type="EMBL" id="JACDUU010000001">
    <property type="protein sequence ID" value="MBA2870250.1"/>
    <property type="molecule type" value="Genomic_DNA"/>
</dbReference>
<evidence type="ECO:0000313" key="2">
    <source>
        <dbReference type="Proteomes" id="UP000580891"/>
    </source>
</evidence>
<sequence>MIKNSHETAVEHLYLEFFGKRKIPRLMLYEKEESPLEVAALYGVCHRIKESAGLLIDNKTKKYQDEKEKIELVKEKRGQF</sequence>
<name>A0A7W0BU64_9BACL</name>
<comment type="caution">
    <text evidence="1">The sequence shown here is derived from an EMBL/GenBank/DDBJ whole genome shotgun (WGS) entry which is preliminary data.</text>
</comment>
<organism evidence="1 2">
    <name type="scientific">[Anoxybacillus] calidus</name>
    <dbReference type="NCBI Taxonomy" id="575178"/>
    <lineage>
        <taxon>Bacteria</taxon>
        <taxon>Bacillati</taxon>
        <taxon>Bacillota</taxon>
        <taxon>Bacilli</taxon>
        <taxon>Bacillales</taxon>
        <taxon>Anoxybacillaceae</taxon>
        <taxon>Paranoxybacillus</taxon>
    </lineage>
</organism>